<accession>A0A917TMP6</accession>
<dbReference type="AlphaFoldDB" id="A0A917TMP6"/>
<dbReference type="EMBL" id="BMNB01000003">
    <property type="protein sequence ID" value="GGM27789.1"/>
    <property type="molecule type" value="Genomic_DNA"/>
</dbReference>
<dbReference type="RefSeq" id="WP_189041115.1">
    <property type="nucleotide sequence ID" value="NZ_BMNB01000003.1"/>
</dbReference>
<proteinExistence type="predicted"/>
<organism evidence="1 2">
    <name type="scientific">Micromonospora sonchi</name>
    <dbReference type="NCBI Taxonomy" id="1763543"/>
    <lineage>
        <taxon>Bacteria</taxon>
        <taxon>Bacillati</taxon>
        <taxon>Actinomycetota</taxon>
        <taxon>Actinomycetes</taxon>
        <taxon>Micromonosporales</taxon>
        <taxon>Micromonosporaceae</taxon>
        <taxon>Micromonospora</taxon>
    </lineage>
</organism>
<gene>
    <name evidence="1" type="ORF">GCM10011608_10750</name>
</gene>
<reference evidence="1" key="1">
    <citation type="journal article" date="2014" name="Int. J. Syst. Evol. Microbiol.">
        <title>Complete genome sequence of Corynebacterium casei LMG S-19264T (=DSM 44701T), isolated from a smear-ripened cheese.</title>
        <authorList>
            <consortium name="US DOE Joint Genome Institute (JGI-PGF)"/>
            <person name="Walter F."/>
            <person name="Albersmeier A."/>
            <person name="Kalinowski J."/>
            <person name="Ruckert C."/>
        </authorList>
    </citation>
    <scope>NUCLEOTIDE SEQUENCE</scope>
    <source>
        <strain evidence="1">CGMCC 4.7312</strain>
    </source>
</reference>
<name>A0A917TMP6_9ACTN</name>
<comment type="caution">
    <text evidence="1">The sequence shown here is derived from an EMBL/GenBank/DDBJ whole genome shotgun (WGS) entry which is preliminary data.</text>
</comment>
<evidence type="ECO:0000313" key="2">
    <source>
        <dbReference type="Proteomes" id="UP000608890"/>
    </source>
</evidence>
<reference evidence="1" key="2">
    <citation type="submission" date="2020-09" db="EMBL/GenBank/DDBJ databases">
        <authorList>
            <person name="Sun Q."/>
            <person name="Zhou Y."/>
        </authorList>
    </citation>
    <scope>NUCLEOTIDE SEQUENCE</scope>
    <source>
        <strain evidence="1">CGMCC 4.7312</strain>
    </source>
</reference>
<protein>
    <submittedName>
        <fullName evidence="1">Uncharacterized protein</fullName>
    </submittedName>
</protein>
<sequence>MTDTSELDTLRAENARLRQTVLNYRWANLARDLVIANRTRHNRNHTTRLLETVIHETGCRHVPAALSDDHIGRMDGTYWQVNNADGVSLRTAMAEPRTRVCGTCRPDVDPSTALDGAGTLPVHR</sequence>
<evidence type="ECO:0000313" key="1">
    <source>
        <dbReference type="EMBL" id="GGM27789.1"/>
    </source>
</evidence>
<keyword evidence="2" id="KW-1185">Reference proteome</keyword>
<dbReference type="Proteomes" id="UP000608890">
    <property type="component" value="Unassembled WGS sequence"/>
</dbReference>